<keyword evidence="3" id="KW-1185">Reference proteome</keyword>
<feature type="region of interest" description="Disordered" evidence="1">
    <location>
        <begin position="1"/>
        <end position="27"/>
    </location>
</feature>
<gene>
    <name evidence="2" type="ORF">XENOCAPTIV_012718</name>
</gene>
<comment type="caution">
    <text evidence="2">The sequence shown here is derived from an EMBL/GenBank/DDBJ whole genome shotgun (WGS) entry which is preliminary data.</text>
</comment>
<accession>A0ABV0QWX6</accession>
<evidence type="ECO:0000313" key="2">
    <source>
        <dbReference type="EMBL" id="MEQ2199807.1"/>
    </source>
</evidence>
<proteinExistence type="predicted"/>
<protein>
    <submittedName>
        <fullName evidence="2">Uncharacterized protein</fullName>
    </submittedName>
</protein>
<organism evidence="2 3">
    <name type="scientific">Xenoophorus captivus</name>
    <dbReference type="NCBI Taxonomy" id="1517983"/>
    <lineage>
        <taxon>Eukaryota</taxon>
        <taxon>Metazoa</taxon>
        <taxon>Chordata</taxon>
        <taxon>Craniata</taxon>
        <taxon>Vertebrata</taxon>
        <taxon>Euteleostomi</taxon>
        <taxon>Actinopterygii</taxon>
        <taxon>Neopterygii</taxon>
        <taxon>Teleostei</taxon>
        <taxon>Neoteleostei</taxon>
        <taxon>Acanthomorphata</taxon>
        <taxon>Ovalentaria</taxon>
        <taxon>Atherinomorphae</taxon>
        <taxon>Cyprinodontiformes</taxon>
        <taxon>Goodeidae</taxon>
        <taxon>Xenoophorus</taxon>
    </lineage>
</organism>
<evidence type="ECO:0000313" key="3">
    <source>
        <dbReference type="Proteomes" id="UP001434883"/>
    </source>
</evidence>
<evidence type="ECO:0000256" key="1">
    <source>
        <dbReference type="SAM" id="MobiDB-lite"/>
    </source>
</evidence>
<sequence>MKQQVILHSSAAEGKTSNTRHHEDKYANEKKTWQYSKKGQKTKNLREQWFFGVISKVTESAAWYSGTIVIPKPVKKPPRICVNLTPLNAAVKKVTSYLQWKKHWP</sequence>
<dbReference type="Proteomes" id="UP001434883">
    <property type="component" value="Unassembled WGS sequence"/>
</dbReference>
<dbReference type="Gene3D" id="3.10.10.10">
    <property type="entry name" value="HIV Type 1 Reverse Transcriptase, subunit A, domain 1"/>
    <property type="match status" value="1"/>
</dbReference>
<dbReference type="EMBL" id="JAHRIN010025474">
    <property type="protein sequence ID" value="MEQ2199807.1"/>
    <property type="molecule type" value="Genomic_DNA"/>
</dbReference>
<name>A0ABV0QWX6_9TELE</name>
<reference evidence="2 3" key="1">
    <citation type="submission" date="2021-06" db="EMBL/GenBank/DDBJ databases">
        <authorList>
            <person name="Palmer J.M."/>
        </authorList>
    </citation>
    <scope>NUCLEOTIDE SEQUENCE [LARGE SCALE GENOMIC DNA]</scope>
    <source>
        <strain evidence="2 3">XC_2019</strain>
        <tissue evidence="2">Muscle</tissue>
    </source>
</reference>